<comment type="caution">
    <text evidence="2">The sequence shown here is derived from an EMBL/GenBank/DDBJ whole genome shotgun (WGS) entry which is preliminary data.</text>
</comment>
<dbReference type="PROSITE" id="PS51257">
    <property type="entry name" value="PROKAR_LIPOPROTEIN"/>
    <property type="match status" value="1"/>
</dbReference>
<dbReference type="PANTHER" id="PTHR43649:SF14">
    <property type="entry name" value="BLR3389 PROTEIN"/>
    <property type="match status" value="1"/>
</dbReference>
<dbReference type="PANTHER" id="PTHR43649">
    <property type="entry name" value="ARABINOSE-BINDING PROTEIN-RELATED"/>
    <property type="match status" value="1"/>
</dbReference>
<accession>A0ABP6R861</accession>
<gene>
    <name evidence="2" type="ORF">GCM10020260_04100</name>
</gene>
<reference evidence="3" key="1">
    <citation type="journal article" date="2019" name="Int. J. Syst. Evol. Microbiol.">
        <title>The Global Catalogue of Microorganisms (GCM) 10K type strain sequencing project: providing services to taxonomists for standard genome sequencing and annotation.</title>
        <authorList>
            <consortium name="The Broad Institute Genomics Platform"/>
            <consortium name="The Broad Institute Genome Sequencing Center for Infectious Disease"/>
            <person name="Wu L."/>
            <person name="Ma J."/>
        </authorList>
    </citation>
    <scope>NUCLEOTIDE SEQUENCE [LARGE SCALE GENOMIC DNA]</scope>
    <source>
        <strain evidence="3">JCM 11483</strain>
    </source>
</reference>
<dbReference type="EMBL" id="BAAAYG010000002">
    <property type="protein sequence ID" value="GAA3280177.1"/>
    <property type="molecule type" value="Genomic_DNA"/>
</dbReference>
<evidence type="ECO:0000313" key="2">
    <source>
        <dbReference type="EMBL" id="GAA3280177.1"/>
    </source>
</evidence>
<evidence type="ECO:0000313" key="3">
    <source>
        <dbReference type="Proteomes" id="UP001501736"/>
    </source>
</evidence>
<dbReference type="InterPro" id="IPR006311">
    <property type="entry name" value="TAT_signal"/>
</dbReference>
<dbReference type="SUPFAM" id="SSF53850">
    <property type="entry name" value="Periplasmic binding protein-like II"/>
    <property type="match status" value="1"/>
</dbReference>
<dbReference type="PROSITE" id="PS51318">
    <property type="entry name" value="TAT"/>
    <property type="match status" value="1"/>
</dbReference>
<dbReference type="Proteomes" id="UP001501736">
    <property type="component" value="Unassembled WGS sequence"/>
</dbReference>
<organism evidence="2 3">
    <name type="scientific">Nesterenkonia halobia</name>
    <dbReference type="NCBI Taxonomy" id="37922"/>
    <lineage>
        <taxon>Bacteria</taxon>
        <taxon>Bacillati</taxon>
        <taxon>Actinomycetota</taxon>
        <taxon>Actinomycetes</taxon>
        <taxon>Micrococcales</taxon>
        <taxon>Micrococcaceae</taxon>
        <taxon>Nesterenkonia</taxon>
    </lineage>
</organism>
<feature type="chain" id="PRO_5046139008" evidence="1">
    <location>
        <begin position="22"/>
        <end position="438"/>
    </location>
</feature>
<protein>
    <submittedName>
        <fullName evidence="2">Extracellular solute-binding protein</fullName>
    </submittedName>
</protein>
<proteinExistence type="predicted"/>
<sequence length="438" mass="47024">MITRRQLLGGVGALAGAGALAGCAPTGTPPGRDTLQFWHLLSGGDGVTMQALLDRINDSQDDYFVRPTVLEWGTPYYTKLAMAGSGGRAPEAAIMHSSRVPGYVPGGLLDPWDIDRLAELGVGQDTFTGPMWDNSVVGDQLYSVPLDAHPFMLFSNREVLRKAGVLEGGGFPEVGTPGEFVEVLREVTAAAPQHGLSYGFIGDGAQMWRLFYTLYSQHGAEMSFPQGGSAKIDDEAAVESLRLMSELVDGEIASSQGTIDAGIAEFSAGNSGLLFSGVWELPPMQDAGIDVNIQMIPPVFGRHAVYADSHAFVLPHQQDPDPQKREDTYAFVAELLKNSFDWAGAGHIPAYVPITEDPEYDDLQPQANYADAADHIVYDPKAWFTGSGANFQADFGQVVQDAIRSGEGFQEAVDGLRSMVDEILAEPNPVDPEGTWNA</sequence>
<name>A0ABP6R861_9MICC</name>
<dbReference type="Gene3D" id="3.40.190.10">
    <property type="entry name" value="Periplasmic binding protein-like II"/>
    <property type="match status" value="1"/>
</dbReference>
<keyword evidence="1" id="KW-0732">Signal</keyword>
<dbReference type="InterPro" id="IPR006059">
    <property type="entry name" value="SBP"/>
</dbReference>
<feature type="signal peptide" evidence="1">
    <location>
        <begin position="1"/>
        <end position="21"/>
    </location>
</feature>
<evidence type="ECO:0000256" key="1">
    <source>
        <dbReference type="SAM" id="SignalP"/>
    </source>
</evidence>
<dbReference type="Pfam" id="PF13416">
    <property type="entry name" value="SBP_bac_8"/>
    <property type="match status" value="1"/>
</dbReference>
<keyword evidence="3" id="KW-1185">Reference proteome</keyword>
<dbReference type="InterPro" id="IPR050490">
    <property type="entry name" value="Bact_solute-bd_prot1"/>
</dbReference>